<evidence type="ECO:0000259" key="3">
    <source>
        <dbReference type="Pfam" id="PF14436"/>
    </source>
</evidence>
<reference evidence="4 5" key="1">
    <citation type="journal article" date="2013" name="Genome Biol. Evol.">
        <title>Genomes of Stigonematalean cyanobacteria (subsection V) and the evolution of oxygenic photosynthesis from prokaryotes to plastids.</title>
        <authorList>
            <person name="Dagan T."/>
            <person name="Roettger M."/>
            <person name="Stucken K."/>
            <person name="Landan G."/>
            <person name="Koch R."/>
            <person name="Major P."/>
            <person name="Gould S.B."/>
            <person name="Goremykin V.V."/>
            <person name="Rippka R."/>
            <person name="Tandeau de Marsac N."/>
            <person name="Gugger M."/>
            <person name="Lockhart P.J."/>
            <person name="Allen J.F."/>
            <person name="Brune I."/>
            <person name="Maus I."/>
            <person name="Puhler A."/>
            <person name="Martin W.F."/>
        </authorList>
    </citation>
    <scope>NUCLEOTIDE SEQUENCE [LARGE SCALE GENOMIC DNA]</scope>
    <source>
        <strain evidence="4 5">PCC 7110</strain>
    </source>
</reference>
<evidence type="ECO:0000256" key="2">
    <source>
        <dbReference type="SAM" id="SignalP"/>
    </source>
</evidence>
<feature type="signal peptide" evidence="2">
    <location>
        <begin position="1"/>
        <end position="25"/>
    </location>
</feature>
<comment type="caution">
    <text evidence="4">The sequence shown here is derived from an EMBL/GenBank/DDBJ whole genome shotgun (WGS) entry which is preliminary data.</text>
</comment>
<dbReference type="OrthoDB" id="570830at2"/>
<evidence type="ECO:0000313" key="4">
    <source>
        <dbReference type="EMBL" id="KYC40488.1"/>
    </source>
</evidence>
<dbReference type="InterPro" id="IPR029501">
    <property type="entry name" value="EndoU_bac"/>
</dbReference>
<feature type="domain" description="Bacterial EndoU nuclease" evidence="3">
    <location>
        <begin position="281"/>
        <end position="413"/>
    </location>
</feature>
<dbReference type="Pfam" id="PF14436">
    <property type="entry name" value="EndoU_bacteria"/>
    <property type="match status" value="1"/>
</dbReference>
<protein>
    <recommendedName>
        <fullName evidence="3">Bacterial EndoU nuclease domain-containing protein</fullName>
    </recommendedName>
</protein>
<dbReference type="EMBL" id="ANNX02000027">
    <property type="protein sequence ID" value="KYC40488.1"/>
    <property type="molecule type" value="Genomic_DNA"/>
</dbReference>
<dbReference type="InterPro" id="IPR037227">
    <property type="entry name" value="EndoU-like"/>
</dbReference>
<dbReference type="SUPFAM" id="SSF142877">
    <property type="entry name" value="EndoU-like"/>
    <property type="match status" value="1"/>
</dbReference>
<name>A0A139X712_9CYAN</name>
<dbReference type="Proteomes" id="UP000076925">
    <property type="component" value="Unassembled WGS sequence"/>
</dbReference>
<dbReference type="GO" id="GO:0004519">
    <property type="term" value="F:endonuclease activity"/>
    <property type="evidence" value="ECO:0007669"/>
    <property type="project" value="InterPro"/>
</dbReference>
<evidence type="ECO:0000313" key="5">
    <source>
        <dbReference type="Proteomes" id="UP000076925"/>
    </source>
</evidence>
<accession>A0A139X712</accession>
<dbReference type="RefSeq" id="WP_017739695.1">
    <property type="nucleotide sequence ID" value="NZ_KQ976354.1"/>
</dbReference>
<dbReference type="AlphaFoldDB" id="A0A139X712"/>
<keyword evidence="1" id="KW-0378">Hydrolase</keyword>
<keyword evidence="2" id="KW-0732">Signal</keyword>
<proteinExistence type="predicted"/>
<dbReference type="GO" id="GO:0004540">
    <property type="term" value="F:RNA nuclease activity"/>
    <property type="evidence" value="ECO:0007669"/>
    <property type="project" value="UniProtKB-ARBA"/>
</dbReference>
<organism evidence="4 5">
    <name type="scientific">Scytonema hofmannii PCC 7110</name>
    <dbReference type="NCBI Taxonomy" id="128403"/>
    <lineage>
        <taxon>Bacteria</taxon>
        <taxon>Bacillati</taxon>
        <taxon>Cyanobacteriota</taxon>
        <taxon>Cyanophyceae</taxon>
        <taxon>Nostocales</taxon>
        <taxon>Scytonemataceae</taxon>
        <taxon>Scytonema</taxon>
    </lineage>
</organism>
<evidence type="ECO:0000256" key="1">
    <source>
        <dbReference type="ARBA" id="ARBA00022801"/>
    </source>
</evidence>
<dbReference type="GO" id="GO:0016787">
    <property type="term" value="F:hydrolase activity"/>
    <property type="evidence" value="ECO:0007669"/>
    <property type="project" value="UniProtKB-KW"/>
</dbReference>
<keyword evidence="5" id="KW-1185">Reference proteome</keyword>
<dbReference type="STRING" id="128403.WA1_25535"/>
<gene>
    <name evidence="4" type="ORF">WA1_25535</name>
</gene>
<sequence length="423" mass="44539">MSKLNLLLNVAGGTVLLLTFSVSSANSATISEGFETGSKGSYAAADVSLSTGVWNLNDSLLGDLATDRKSGAKSARIRNSGRVTMKFDRTTGAGTITIKHAKFGSDGNTTWGVWCSTNSGSSWTQIGSAIATTSTTLQTAEFTPNISGTVRCEVRKTDGTTNRTNIDDIVITDYGSSGSPSLPSGSVPFFDSINNSVSGLAYGSPADVTPSAPALNSFDTAIVNLCGAPGTVVSRSSFQSTMQNNPTVLANIKAYVGGFLEFGRTSDTQFLEDLTDVWFNVEGFDHVFCGEPVQGGSIGGLHFVGRYVELQNAGLAGRLDNNTFREEVIPNTVYTMGVVMKVGSGTATSTIKGYPYTLNAEEILSIASLAYKNNPNTSSTNQVCNLSVTDDGRNFTAIFVRREGGVRTFYPDATPANNSLCSQ</sequence>
<feature type="chain" id="PRO_5007300580" description="Bacterial EndoU nuclease domain-containing protein" evidence="2">
    <location>
        <begin position="26"/>
        <end position="423"/>
    </location>
</feature>